<reference evidence="2" key="3">
    <citation type="journal article" date="2017" name="Nature">
        <title>Genome sequence of the progenitor of the wheat D genome Aegilops tauschii.</title>
        <authorList>
            <person name="Luo M.C."/>
            <person name="Gu Y.Q."/>
            <person name="Puiu D."/>
            <person name="Wang H."/>
            <person name="Twardziok S.O."/>
            <person name="Deal K.R."/>
            <person name="Huo N."/>
            <person name="Zhu T."/>
            <person name="Wang L."/>
            <person name="Wang Y."/>
            <person name="McGuire P.E."/>
            <person name="Liu S."/>
            <person name="Long H."/>
            <person name="Ramasamy R.K."/>
            <person name="Rodriguez J.C."/>
            <person name="Van S.L."/>
            <person name="Yuan L."/>
            <person name="Wang Z."/>
            <person name="Xia Z."/>
            <person name="Xiao L."/>
            <person name="Anderson O.D."/>
            <person name="Ouyang S."/>
            <person name="Liang Y."/>
            <person name="Zimin A.V."/>
            <person name="Pertea G."/>
            <person name="Qi P."/>
            <person name="Bennetzen J.L."/>
            <person name="Dai X."/>
            <person name="Dawson M.W."/>
            <person name="Muller H.G."/>
            <person name="Kugler K."/>
            <person name="Rivarola-Duarte L."/>
            <person name="Spannagl M."/>
            <person name="Mayer K.F.X."/>
            <person name="Lu F.H."/>
            <person name="Bevan M.W."/>
            <person name="Leroy P."/>
            <person name="Li P."/>
            <person name="You F.M."/>
            <person name="Sun Q."/>
            <person name="Liu Z."/>
            <person name="Lyons E."/>
            <person name="Wicker T."/>
            <person name="Salzberg S.L."/>
            <person name="Devos K.M."/>
            <person name="Dvorak J."/>
        </authorList>
    </citation>
    <scope>NUCLEOTIDE SEQUENCE [LARGE SCALE GENOMIC DNA]</scope>
    <source>
        <strain evidence="2">cv. AL8/78</strain>
    </source>
</reference>
<reference evidence="2" key="5">
    <citation type="journal article" date="2021" name="G3 (Bethesda)">
        <title>Aegilops tauschii genome assembly Aet v5.0 features greater sequence contiguity and improved annotation.</title>
        <authorList>
            <person name="Wang L."/>
            <person name="Zhu T."/>
            <person name="Rodriguez J.C."/>
            <person name="Deal K.R."/>
            <person name="Dubcovsky J."/>
            <person name="McGuire P.E."/>
            <person name="Lux T."/>
            <person name="Spannagl M."/>
            <person name="Mayer K.F.X."/>
            <person name="Baldrich P."/>
            <person name="Meyers B.C."/>
            <person name="Huo N."/>
            <person name="Gu Y.Q."/>
            <person name="Zhou H."/>
            <person name="Devos K.M."/>
            <person name="Bennetzen J.L."/>
            <person name="Unver T."/>
            <person name="Budak H."/>
            <person name="Gulick P.J."/>
            <person name="Galiba G."/>
            <person name="Kalapos B."/>
            <person name="Nelson D.R."/>
            <person name="Li P."/>
            <person name="You F.M."/>
            <person name="Luo M.C."/>
            <person name="Dvorak J."/>
        </authorList>
    </citation>
    <scope>NUCLEOTIDE SEQUENCE [LARGE SCALE GENOMIC DNA]</scope>
    <source>
        <strain evidence="2">cv. AL8/78</strain>
    </source>
</reference>
<evidence type="ECO:0000313" key="3">
    <source>
        <dbReference type="Proteomes" id="UP000015105"/>
    </source>
</evidence>
<reference evidence="3" key="1">
    <citation type="journal article" date="2014" name="Science">
        <title>Ancient hybridizations among the ancestral genomes of bread wheat.</title>
        <authorList>
            <consortium name="International Wheat Genome Sequencing Consortium,"/>
            <person name="Marcussen T."/>
            <person name="Sandve S.R."/>
            <person name="Heier L."/>
            <person name="Spannagl M."/>
            <person name="Pfeifer M."/>
            <person name="Jakobsen K.S."/>
            <person name="Wulff B.B."/>
            <person name="Steuernagel B."/>
            <person name="Mayer K.F."/>
            <person name="Olsen O.A."/>
        </authorList>
    </citation>
    <scope>NUCLEOTIDE SEQUENCE [LARGE SCALE GENOMIC DNA]</scope>
    <source>
        <strain evidence="3">cv. AL8/78</strain>
    </source>
</reference>
<evidence type="ECO:0000313" key="2">
    <source>
        <dbReference type="EnsemblPlants" id="AET6Gv20592600.13"/>
    </source>
</evidence>
<reference evidence="3" key="2">
    <citation type="journal article" date="2017" name="Nat. Plants">
        <title>The Aegilops tauschii genome reveals multiple impacts of transposons.</title>
        <authorList>
            <person name="Zhao G."/>
            <person name="Zou C."/>
            <person name="Li K."/>
            <person name="Wang K."/>
            <person name="Li T."/>
            <person name="Gao L."/>
            <person name="Zhang X."/>
            <person name="Wang H."/>
            <person name="Yang Z."/>
            <person name="Liu X."/>
            <person name="Jiang W."/>
            <person name="Mao L."/>
            <person name="Kong X."/>
            <person name="Jiao Y."/>
            <person name="Jia J."/>
        </authorList>
    </citation>
    <scope>NUCLEOTIDE SEQUENCE [LARGE SCALE GENOMIC DNA]</scope>
    <source>
        <strain evidence="3">cv. AL8/78</strain>
    </source>
</reference>
<protein>
    <submittedName>
        <fullName evidence="2">Uncharacterized protein</fullName>
    </submittedName>
</protein>
<dbReference type="Proteomes" id="UP000015105">
    <property type="component" value="Chromosome 6D"/>
</dbReference>
<feature type="compositionally biased region" description="Basic residues" evidence="1">
    <location>
        <begin position="79"/>
        <end position="99"/>
    </location>
</feature>
<organism evidence="2 3">
    <name type="scientific">Aegilops tauschii subsp. strangulata</name>
    <name type="common">Goatgrass</name>
    <dbReference type="NCBI Taxonomy" id="200361"/>
    <lineage>
        <taxon>Eukaryota</taxon>
        <taxon>Viridiplantae</taxon>
        <taxon>Streptophyta</taxon>
        <taxon>Embryophyta</taxon>
        <taxon>Tracheophyta</taxon>
        <taxon>Spermatophyta</taxon>
        <taxon>Magnoliopsida</taxon>
        <taxon>Liliopsida</taxon>
        <taxon>Poales</taxon>
        <taxon>Poaceae</taxon>
        <taxon>BOP clade</taxon>
        <taxon>Pooideae</taxon>
        <taxon>Triticodae</taxon>
        <taxon>Triticeae</taxon>
        <taxon>Triticinae</taxon>
        <taxon>Aegilops</taxon>
    </lineage>
</organism>
<dbReference type="EnsemblPlants" id="AET6Gv20592600.13">
    <property type="protein sequence ID" value="AET6Gv20592600.13"/>
    <property type="gene ID" value="AET6Gv20592600"/>
</dbReference>
<evidence type="ECO:0000256" key="1">
    <source>
        <dbReference type="SAM" id="MobiDB-lite"/>
    </source>
</evidence>
<name>A0A453P3K2_AEGTS</name>
<dbReference type="Gramene" id="AET6Gv20592600.13">
    <property type="protein sequence ID" value="AET6Gv20592600.13"/>
    <property type="gene ID" value="AET6Gv20592600"/>
</dbReference>
<accession>A0A453P3K2</accession>
<sequence>ASRIHPPSIPNETDELTPRVRSEAVRAGGAARDRDGHGAAGVRAGGAGAAQQQRRVRGGAEPRRGPLQPAGGGHGARPQPRRRRRRLRLRQRLPRKLRLPRQPAELRVHEREGGVLWAGAVQRDRAVHGGVQRVRRPGGVRLLGRLPPHGAGQPHHRRSVHARVHRLHAPHEPQHHTRHGPAAGGSSLASYQCYVLLILLID</sequence>
<feature type="region of interest" description="Disordered" evidence="1">
    <location>
        <begin position="1"/>
        <end position="101"/>
    </location>
</feature>
<keyword evidence="3" id="KW-1185">Reference proteome</keyword>
<proteinExistence type="predicted"/>
<reference evidence="2" key="4">
    <citation type="submission" date="2019-03" db="UniProtKB">
        <authorList>
            <consortium name="EnsemblPlants"/>
        </authorList>
    </citation>
    <scope>IDENTIFICATION</scope>
</reference>
<dbReference type="AlphaFoldDB" id="A0A453P3K2"/>